<dbReference type="PROSITE" id="PS51257">
    <property type="entry name" value="PROKAR_LIPOPROTEIN"/>
    <property type="match status" value="1"/>
</dbReference>
<keyword evidence="3" id="KW-1185">Reference proteome</keyword>
<organism evidence="2 3">
    <name type="scientific">Jejubacter calystegiae</name>
    <dbReference type="NCBI Taxonomy" id="2579935"/>
    <lineage>
        <taxon>Bacteria</taxon>
        <taxon>Pseudomonadati</taxon>
        <taxon>Pseudomonadota</taxon>
        <taxon>Gammaproteobacteria</taxon>
        <taxon>Enterobacterales</taxon>
        <taxon>Enterobacteriaceae</taxon>
        <taxon>Jejubacter</taxon>
    </lineage>
</organism>
<evidence type="ECO:0000259" key="1">
    <source>
        <dbReference type="Pfam" id="PF16967"/>
    </source>
</evidence>
<name>A0A4P8YJL0_9ENTR</name>
<dbReference type="Proteomes" id="UP000302163">
    <property type="component" value="Chromosome"/>
</dbReference>
<dbReference type="RefSeq" id="WP_138096944.1">
    <property type="nucleotide sequence ID" value="NZ_CP040428.1"/>
</dbReference>
<evidence type="ECO:0000313" key="2">
    <source>
        <dbReference type="EMBL" id="QCT20900.1"/>
    </source>
</evidence>
<dbReference type="OrthoDB" id="7010570at2"/>
<protein>
    <submittedName>
        <fullName evidence="2">CFA/I fimbrial subunit C</fullName>
    </submittedName>
</protein>
<reference evidence="2 3" key="1">
    <citation type="submission" date="2019-05" db="EMBL/GenBank/DDBJ databases">
        <title>Complete genome sequence of Izhakiella calystegiae KSNA2, an endophyte isolated from beach morning glory (Calystegia soldanella).</title>
        <authorList>
            <person name="Jiang L."/>
            <person name="Jeong J.C."/>
            <person name="Kim C.Y."/>
            <person name="Kim D.H."/>
            <person name="Kim S.W."/>
            <person name="Lee j."/>
        </authorList>
    </citation>
    <scope>NUCLEOTIDE SEQUENCE [LARGE SCALE GENOMIC DNA]</scope>
    <source>
        <strain evidence="2 3">KSNA2</strain>
    </source>
</reference>
<dbReference type="InterPro" id="IPR032636">
    <property type="entry name" value="Pilus_assem_E-set-like_dom"/>
</dbReference>
<gene>
    <name evidence="2" type="ORF">FEM41_15225</name>
</gene>
<dbReference type="Pfam" id="PF16967">
    <property type="entry name" value="TcfC"/>
    <property type="match status" value="1"/>
</dbReference>
<dbReference type="EMBL" id="CP040428">
    <property type="protein sequence ID" value="QCT20900.1"/>
    <property type="molecule type" value="Genomic_DNA"/>
</dbReference>
<evidence type="ECO:0000313" key="3">
    <source>
        <dbReference type="Proteomes" id="UP000302163"/>
    </source>
</evidence>
<accession>A0A4P8YJL0</accession>
<feature type="domain" description="Pilus assembly protein E-set like" evidence="1">
    <location>
        <begin position="266"/>
        <end position="332"/>
    </location>
</feature>
<sequence>MKRTFSTNTIIIVGCVSFFSLSIPVVGYAISLPAGFEDIYNQKNSGIFEITQRNHSLGSVTVKYDREQVWLSTVGALVDQLYDPDMPRLSISRDKLMSELSLPLKRVSKAGYDGNAINARIDESTAVIELIFPESYFSTQASATDSPLIVYKSHPGYVHSHNLSYLSDNFNDSFAFTSVDTLGLTGNSYINGVWNYTDGYNFTLDELALNIEQQKIHYKLGRQRMSDSLLNSTPSVSYSFFSPVSIDGVSLGYSPEHYVYRNSGAASPVTVYFPDSGTVEVYRSGRLIDMQQFPAGMHHLDTETWPAGGYTIELIVKLANGTQQRKSQPFYKRTGTFRSGDIEYLIQLGRYDERQGQFRSSRYSDDSSRVDGNMMGSALLGYTTQSATSVGSGLLVDDSHYYFSGSLDMPVDTWIAERFYSDGLLGEHGSYAWMAGINKNFGHYGFDLNYRTNRYKGPETFYHRVGIVSAYDYDTWQMNASTLLPWGIGLSVSYGLETLYHSWGRQNRSRYENWDVNLSKDFLLSELVNLRMDLGYHQGNNDYRYDNASVSSQSFTRDRRVYAQLTLSARERSYNHYQSFFLRSRMTDSDSEGDSFSGDYNLDIYNPEFDRSGKYSMRAGITKNNNGQKIATAGMTVDNNLGYTSASISKDFGHNGYTQKYLAQRSGFAIGDGQASFGKLDTVSALIVDATDLPQGQYFEVRNKTGTPTVVEGGSKTTLSLQPHQKISPVVDQVYTGDQQEFYTFKTRTTSTWIMPGQVYTVKVEGKKNQTVTGRIYFDGRPLGSARVVGGNTVTDEEGLFVGDFSLAVNDKISELSVIHDGVNYVCPLQEENIKLTHGVMQIREVNCEIK</sequence>
<proteinExistence type="predicted"/>
<dbReference type="KEGG" id="izh:FEM41_15225"/>
<dbReference type="AlphaFoldDB" id="A0A4P8YJL0"/>